<reference evidence="6 7" key="1">
    <citation type="submission" date="2012-12" db="EMBL/GenBank/DDBJ databases">
        <title>Whole genome shotgun sequence of Gordonia aichiensis NBRC 108223.</title>
        <authorList>
            <person name="Isaki-Nakamura S."/>
            <person name="Hosoyama A."/>
            <person name="Tsuchikane K."/>
            <person name="Ando Y."/>
            <person name="Baba S."/>
            <person name="Ohji S."/>
            <person name="Hamada M."/>
            <person name="Tamura T."/>
            <person name="Yamazoe A."/>
            <person name="Yamazaki S."/>
            <person name="Fujita N."/>
        </authorList>
    </citation>
    <scope>NUCLEOTIDE SEQUENCE [LARGE SCALE GENOMIC DNA]</scope>
    <source>
        <strain evidence="6 7">NBRC 108223</strain>
    </source>
</reference>
<dbReference type="InterPro" id="IPR051313">
    <property type="entry name" value="Bact_iron-sidero_bind"/>
</dbReference>
<dbReference type="RefSeq" id="WP_005173482.1">
    <property type="nucleotide sequence ID" value="NZ_BANR01000005.1"/>
</dbReference>
<comment type="similarity">
    <text evidence="2">Belongs to the bacterial solute-binding protein 8 family.</text>
</comment>
<keyword evidence="7" id="KW-1185">Reference proteome</keyword>
<evidence type="ECO:0000259" key="5">
    <source>
        <dbReference type="PROSITE" id="PS50983"/>
    </source>
</evidence>
<dbReference type="PANTHER" id="PTHR30532:SF24">
    <property type="entry name" value="FERRIC ENTEROBACTIN-BINDING PERIPLASMIC PROTEIN FEPB"/>
    <property type="match status" value="1"/>
</dbReference>
<dbReference type="AlphaFoldDB" id="L7KL13"/>
<dbReference type="EMBL" id="BANR01000005">
    <property type="protein sequence ID" value="GAC48398.1"/>
    <property type="molecule type" value="Genomic_DNA"/>
</dbReference>
<keyword evidence="4" id="KW-0732">Signal</keyword>
<evidence type="ECO:0000256" key="3">
    <source>
        <dbReference type="ARBA" id="ARBA00022448"/>
    </source>
</evidence>
<dbReference type="GO" id="GO:1901678">
    <property type="term" value="P:iron coordination entity transport"/>
    <property type="evidence" value="ECO:0007669"/>
    <property type="project" value="UniProtKB-ARBA"/>
</dbReference>
<feature type="domain" description="Fe/B12 periplasmic-binding" evidence="5">
    <location>
        <begin position="81"/>
        <end position="344"/>
    </location>
</feature>
<protein>
    <submittedName>
        <fullName evidence="6">Putative ABC transporter substrate-binding protein</fullName>
    </submittedName>
</protein>
<dbReference type="PANTHER" id="PTHR30532">
    <property type="entry name" value="IRON III DICITRATE-BINDING PERIPLASMIC PROTEIN"/>
    <property type="match status" value="1"/>
</dbReference>
<dbReference type="Pfam" id="PF01497">
    <property type="entry name" value="Peripla_BP_2"/>
    <property type="match status" value="1"/>
</dbReference>
<name>L7KL13_9ACTN</name>
<dbReference type="SUPFAM" id="SSF53807">
    <property type="entry name" value="Helical backbone' metal receptor"/>
    <property type="match status" value="1"/>
</dbReference>
<dbReference type="GO" id="GO:0030288">
    <property type="term" value="C:outer membrane-bounded periplasmic space"/>
    <property type="evidence" value="ECO:0007669"/>
    <property type="project" value="TreeGrafter"/>
</dbReference>
<comment type="caution">
    <text evidence="6">The sequence shown here is derived from an EMBL/GenBank/DDBJ whole genome shotgun (WGS) entry which is preliminary data.</text>
</comment>
<evidence type="ECO:0000256" key="1">
    <source>
        <dbReference type="ARBA" id="ARBA00004196"/>
    </source>
</evidence>
<proteinExistence type="inferred from homology"/>
<dbReference type="PROSITE" id="PS50983">
    <property type="entry name" value="FE_B12_PBP"/>
    <property type="match status" value="1"/>
</dbReference>
<evidence type="ECO:0000256" key="4">
    <source>
        <dbReference type="ARBA" id="ARBA00022729"/>
    </source>
</evidence>
<comment type="subcellular location">
    <subcellularLocation>
        <location evidence="1">Cell envelope</location>
    </subcellularLocation>
</comment>
<dbReference type="Proteomes" id="UP000010988">
    <property type="component" value="Unassembled WGS sequence"/>
</dbReference>
<dbReference type="InterPro" id="IPR002491">
    <property type="entry name" value="ABC_transptr_periplasmic_BD"/>
</dbReference>
<organism evidence="6 7">
    <name type="scientific">Gordonia aichiensis NBRC 108223</name>
    <dbReference type="NCBI Taxonomy" id="1220583"/>
    <lineage>
        <taxon>Bacteria</taxon>
        <taxon>Bacillati</taxon>
        <taxon>Actinomycetota</taxon>
        <taxon>Actinomycetes</taxon>
        <taxon>Mycobacteriales</taxon>
        <taxon>Gordoniaceae</taxon>
        <taxon>Gordonia</taxon>
    </lineage>
</organism>
<evidence type="ECO:0000313" key="7">
    <source>
        <dbReference type="Proteomes" id="UP000010988"/>
    </source>
</evidence>
<sequence length="344" mass="36622">MCDIHLCEPDKTVNDDRIEVTHTRRTTRALVVLLTAGLIGFLAACSSSDDDNASSSSSENFTPVSIDHEYGSTKIDTKPTKVVTLITDWTDTLAALNVPITAEFVPQGNKAFEWTPKHDSEVVEVADPSQVSVGELAKYEPDLILAGYVGDKARYDKLAEIAPTIPVLTKGATVDTWEKITTTAGQIFGKQQEAAQLVDTTNKKISDFKSKYPAAAGKTFTFAQVGPTGQVGAINTTEDAAAGLIAQLGFTLNPKVAAQHKEGSTRSLISAERIDLLDSDLLVVYTPGGDPAVAERVPGWSSLPAVKKGTVIFLDDKTQPAFSVPSAPSVGFVIDKLSPLAAKF</sequence>
<keyword evidence="3" id="KW-0813">Transport</keyword>
<accession>L7KL13</accession>
<dbReference type="eggNOG" id="COG0614">
    <property type="taxonomic scope" value="Bacteria"/>
</dbReference>
<evidence type="ECO:0000256" key="2">
    <source>
        <dbReference type="ARBA" id="ARBA00008814"/>
    </source>
</evidence>
<dbReference type="STRING" id="1220583.GOACH_05_02670"/>
<dbReference type="Gene3D" id="3.40.50.1980">
    <property type="entry name" value="Nitrogenase molybdenum iron protein domain"/>
    <property type="match status" value="2"/>
</dbReference>
<evidence type="ECO:0000313" key="6">
    <source>
        <dbReference type="EMBL" id="GAC48398.1"/>
    </source>
</evidence>
<gene>
    <name evidence="6" type="ORF">GOACH_05_02670</name>
</gene>